<keyword evidence="3" id="KW-1185">Reference proteome</keyword>
<dbReference type="InterPro" id="IPR056097">
    <property type="entry name" value="DUF7680"/>
</dbReference>
<dbReference type="RefSeq" id="WP_173125223.1">
    <property type="nucleotide sequence ID" value="NZ_JABRWJ010000005.1"/>
</dbReference>
<dbReference type="EMBL" id="JABRWJ010000005">
    <property type="protein sequence ID" value="NRF68991.1"/>
    <property type="molecule type" value="Genomic_DNA"/>
</dbReference>
<name>A0ABX2EK17_9BURK</name>
<dbReference type="Proteomes" id="UP000737171">
    <property type="component" value="Unassembled WGS sequence"/>
</dbReference>
<gene>
    <name evidence="2" type="ORF">HLB44_18515</name>
</gene>
<evidence type="ECO:0000259" key="1">
    <source>
        <dbReference type="Pfam" id="PF24728"/>
    </source>
</evidence>
<evidence type="ECO:0000313" key="3">
    <source>
        <dbReference type="Proteomes" id="UP000737171"/>
    </source>
</evidence>
<protein>
    <recommendedName>
        <fullName evidence="1">DUF7680 domain-containing protein</fullName>
    </recommendedName>
</protein>
<organism evidence="2 3">
    <name type="scientific">Pseudaquabacterium terrae</name>
    <dbReference type="NCBI Taxonomy" id="2732868"/>
    <lineage>
        <taxon>Bacteria</taxon>
        <taxon>Pseudomonadati</taxon>
        <taxon>Pseudomonadota</taxon>
        <taxon>Betaproteobacteria</taxon>
        <taxon>Burkholderiales</taxon>
        <taxon>Sphaerotilaceae</taxon>
        <taxon>Pseudaquabacterium</taxon>
    </lineage>
</organism>
<feature type="domain" description="DUF7680" evidence="1">
    <location>
        <begin position="22"/>
        <end position="159"/>
    </location>
</feature>
<evidence type="ECO:0000313" key="2">
    <source>
        <dbReference type="EMBL" id="NRF68991.1"/>
    </source>
</evidence>
<accession>A0ABX2EK17</accession>
<dbReference type="Pfam" id="PF24728">
    <property type="entry name" value="DUF7680"/>
    <property type="match status" value="1"/>
</dbReference>
<reference evidence="2 3" key="1">
    <citation type="submission" date="2020-05" db="EMBL/GenBank/DDBJ databases">
        <title>Aquincola sp. isolate from soil.</title>
        <authorList>
            <person name="Han J."/>
            <person name="Kim D.-U."/>
        </authorList>
    </citation>
    <scope>NUCLEOTIDE SEQUENCE [LARGE SCALE GENOMIC DNA]</scope>
    <source>
        <strain evidence="2 3">S2</strain>
    </source>
</reference>
<sequence length="162" mass="18270">MATPRAQLVVLPRQAASALPHYELRAKRQQGADMALEIWQLPAIATPHIKQPTYVAGLHGRNLSLVEHRLLRRLKALRINLHDLPAIDALRVPIDEELAINLGLLFRSLAPMRNRNHMAAVAAGIEAMTKEEAGYWLGMAMHRKYPRRVLMALRFLLIDPNA</sequence>
<comment type="caution">
    <text evidence="2">The sequence shown here is derived from an EMBL/GenBank/DDBJ whole genome shotgun (WGS) entry which is preliminary data.</text>
</comment>
<proteinExistence type="predicted"/>